<dbReference type="InterPro" id="IPR010982">
    <property type="entry name" value="Lambda_DNA-bd_dom_sf"/>
</dbReference>
<reference evidence="3" key="1">
    <citation type="submission" date="2015-09" db="EMBL/GenBank/DDBJ databases">
        <authorList>
            <consortium name="Pathogen Informatics"/>
        </authorList>
    </citation>
    <scope>NUCLEOTIDE SEQUENCE</scope>
    <source>
        <strain evidence="3">2789STDY5834896</strain>
    </source>
</reference>
<dbReference type="SUPFAM" id="SSF47413">
    <property type="entry name" value="lambda repressor-like DNA-binding domains"/>
    <property type="match status" value="1"/>
</dbReference>
<dbReference type="PROSITE" id="PS50943">
    <property type="entry name" value="HTH_CROC1"/>
    <property type="match status" value="1"/>
</dbReference>
<evidence type="ECO:0000259" key="2">
    <source>
        <dbReference type="PROSITE" id="PS50943"/>
    </source>
</evidence>
<dbReference type="PANTHER" id="PTHR46558">
    <property type="entry name" value="TRACRIPTIONAL REGULATORY PROTEIN-RELATED-RELATED"/>
    <property type="match status" value="1"/>
</dbReference>
<gene>
    <name evidence="3" type="primary">immR_3</name>
    <name evidence="3" type="ORF">SAMEA3545359_00923</name>
</gene>
<sequence>MFGERLRQLRRERKITQQAFARDLQVAQNTVSNWENGGRQPNLDMLRRIADYFAVRVDYLLGDAAPGDDADNGDITFDSFTYALYGETRDLTEENRQKLLEMARFFKQQQEKEGK</sequence>
<name>A0A1C6HLJ7_9FIRM</name>
<dbReference type="CDD" id="cd00093">
    <property type="entry name" value="HTH_XRE"/>
    <property type="match status" value="1"/>
</dbReference>
<dbReference type="Pfam" id="PF01381">
    <property type="entry name" value="HTH_3"/>
    <property type="match status" value="1"/>
</dbReference>
<keyword evidence="1" id="KW-0238">DNA-binding</keyword>
<dbReference type="PANTHER" id="PTHR46558:SF11">
    <property type="entry name" value="HTH-TYPE TRANSCRIPTIONAL REGULATOR XRE"/>
    <property type="match status" value="1"/>
</dbReference>
<proteinExistence type="predicted"/>
<organism evidence="3">
    <name type="scientific">uncultured Anaerotruncus sp</name>
    <dbReference type="NCBI Taxonomy" id="905011"/>
    <lineage>
        <taxon>Bacteria</taxon>
        <taxon>Bacillati</taxon>
        <taxon>Bacillota</taxon>
        <taxon>Clostridia</taxon>
        <taxon>Eubacteriales</taxon>
        <taxon>Oscillospiraceae</taxon>
        <taxon>Anaerotruncus</taxon>
        <taxon>environmental samples</taxon>
    </lineage>
</organism>
<dbReference type="InterPro" id="IPR001387">
    <property type="entry name" value="Cro/C1-type_HTH"/>
</dbReference>
<evidence type="ECO:0000256" key="1">
    <source>
        <dbReference type="ARBA" id="ARBA00023125"/>
    </source>
</evidence>
<dbReference type="AlphaFoldDB" id="A0A1C6HLJ7"/>
<feature type="domain" description="HTH cro/C1-type" evidence="2">
    <location>
        <begin position="6"/>
        <end position="60"/>
    </location>
</feature>
<dbReference type="EMBL" id="FMHG01000001">
    <property type="protein sequence ID" value="SCJ58494.1"/>
    <property type="molecule type" value="Genomic_DNA"/>
</dbReference>
<protein>
    <submittedName>
        <fullName evidence="3">HTH-type transcriptional regulator immR</fullName>
    </submittedName>
</protein>
<evidence type="ECO:0000313" key="3">
    <source>
        <dbReference type="EMBL" id="SCJ58494.1"/>
    </source>
</evidence>
<dbReference type="GO" id="GO:0003677">
    <property type="term" value="F:DNA binding"/>
    <property type="evidence" value="ECO:0007669"/>
    <property type="project" value="UniProtKB-KW"/>
</dbReference>
<dbReference type="Gene3D" id="1.10.260.40">
    <property type="entry name" value="lambda repressor-like DNA-binding domains"/>
    <property type="match status" value="1"/>
</dbReference>
<accession>A0A1C6HLJ7</accession>
<dbReference type="SMART" id="SM00530">
    <property type="entry name" value="HTH_XRE"/>
    <property type="match status" value="1"/>
</dbReference>